<evidence type="ECO:0008006" key="3">
    <source>
        <dbReference type="Google" id="ProtNLM"/>
    </source>
</evidence>
<name>A0A0C2JE58_THEKT</name>
<protein>
    <recommendedName>
        <fullName evidence="3">Tc1-like transposase DDE domain-containing protein</fullName>
    </recommendedName>
</protein>
<keyword evidence="2" id="KW-1185">Reference proteome</keyword>
<dbReference type="AlphaFoldDB" id="A0A0C2JE58"/>
<evidence type="ECO:0000313" key="2">
    <source>
        <dbReference type="Proteomes" id="UP000031668"/>
    </source>
</evidence>
<comment type="caution">
    <text evidence="1">The sequence shown here is derived from an EMBL/GenBank/DDBJ whole genome shotgun (WGS) entry which is preliminary data.</text>
</comment>
<gene>
    <name evidence="1" type="ORF">RF11_07611</name>
</gene>
<proteinExistence type="predicted"/>
<evidence type="ECO:0000313" key="1">
    <source>
        <dbReference type="EMBL" id="KII67533.1"/>
    </source>
</evidence>
<accession>A0A0C2JE58</accession>
<sequence>MNQQNDEEKTLWLLRKPLKGLLNVYSLGIDATRAHDWENEDQYHLGNEKWFFAFEGMLIRSVSDLGDADRLTLFKARDHPFNEEHFCGHFTEVFELFLSDGKQECVSIMDNMRFHSTNNFQTTVQENGRSVIYL</sequence>
<dbReference type="EMBL" id="JWZT01003140">
    <property type="protein sequence ID" value="KII67533.1"/>
    <property type="molecule type" value="Genomic_DNA"/>
</dbReference>
<reference evidence="1 2" key="1">
    <citation type="journal article" date="2014" name="Genome Biol. Evol.">
        <title>The genome of the myxosporean Thelohanellus kitauei shows adaptations to nutrient acquisition within its fish host.</title>
        <authorList>
            <person name="Yang Y."/>
            <person name="Xiong J."/>
            <person name="Zhou Z."/>
            <person name="Huo F."/>
            <person name="Miao W."/>
            <person name="Ran C."/>
            <person name="Liu Y."/>
            <person name="Zhang J."/>
            <person name="Feng J."/>
            <person name="Wang M."/>
            <person name="Wang M."/>
            <person name="Wang L."/>
            <person name="Yao B."/>
        </authorList>
    </citation>
    <scope>NUCLEOTIDE SEQUENCE [LARGE SCALE GENOMIC DNA]</scope>
    <source>
        <strain evidence="1">Wuqing</strain>
    </source>
</reference>
<dbReference type="Proteomes" id="UP000031668">
    <property type="component" value="Unassembled WGS sequence"/>
</dbReference>
<organism evidence="1 2">
    <name type="scientific">Thelohanellus kitauei</name>
    <name type="common">Myxosporean</name>
    <dbReference type="NCBI Taxonomy" id="669202"/>
    <lineage>
        <taxon>Eukaryota</taxon>
        <taxon>Metazoa</taxon>
        <taxon>Cnidaria</taxon>
        <taxon>Myxozoa</taxon>
        <taxon>Myxosporea</taxon>
        <taxon>Bivalvulida</taxon>
        <taxon>Platysporina</taxon>
        <taxon>Myxobolidae</taxon>
        <taxon>Thelohanellus</taxon>
    </lineage>
</organism>